<name>A0A1G8XNW5_9BACT</name>
<keyword evidence="4" id="KW-0804">Transcription</keyword>
<dbReference type="InterPro" id="IPR000551">
    <property type="entry name" value="MerR-type_HTH_dom"/>
</dbReference>
<organism evidence="7 8">
    <name type="scientific">Catalinimonas alkaloidigena</name>
    <dbReference type="NCBI Taxonomy" id="1075417"/>
    <lineage>
        <taxon>Bacteria</taxon>
        <taxon>Pseudomonadati</taxon>
        <taxon>Bacteroidota</taxon>
        <taxon>Cytophagia</taxon>
        <taxon>Cytophagales</taxon>
        <taxon>Catalimonadaceae</taxon>
        <taxon>Catalinimonas</taxon>
    </lineage>
</organism>
<dbReference type="Gene3D" id="1.10.1660.10">
    <property type="match status" value="1"/>
</dbReference>
<keyword evidence="1" id="KW-0805">Transcription regulation</keyword>
<dbReference type="PANTHER" id="PTHR30204:SF90">
    <property type="entry name" value="HTH-TYPE TRANSCRIPTIONAL ACTIVATOR MTA"/>
    <property type="match status" value="1"/>
</dbReference>
<dbReference type="InterPro" id="IPR009061">
    <property type="entry name" value="DNA-bd_dom_put_sf"/>
</dbReference>
<dbReference type="InterPro" id="IPR012925">
    <property type="entry name" value="TipAS_dom"/>
</dbReference>
<evidence type="ECO:0000256" key="2">
    <source>
        <dbReference type="ARBA" id="ARBA00023125"/>
    </source>
</evidence>
<dbReference type="Proteomes" id="UP000198510">
    <property type="component" value="Unassembled WGS sequence"/>
</dbReference>
<dbReference type="PRINTS" id="PR00040">
    <property type="entry name" value="HTHMERR"/>
</dbReference>
<dbReference type="SMART" id="SM00422">
    <property type="entry name" value="HTH_MERR"/>
    <property type="match status" value="1"/>
</dbReference>
<sequence length="311" mass="36858">MQRSETLKVKGRRLLYGFAPPPSVVFEHRSHFFQTFFPFRLTLTQRQPFSLSLVLRKRMEKYSVKRLAQLAGVSVRTLHHYDQIGLLHPAERAESRYRYYGRPELLRLQQILFFRELDVPLHAIKRILDDPAFDQVDALRYHRHELVKRRDRLQQLLRTLDKTIAQLTQHDMMTDDELYAGFSKEQATAYDQEAKERWGEKEVETSKNRLKAMNKQDYAALQQEAEAIGQELAAHLDQAPDAPEVQALVHRHYRWLEHHYPVTAERYRGLANLYVDDERFRAFYDQHQPGLAVFLKRAMDHFSDTVLDKKS</sequence>
<feature type="coiled-coil region" evidence="5">
    <location>
        <begin position="143"/>
        <end position="170"/>
    </location>
</feature>
<dbReference type="PANTHER" id="PTHR30204">
    <property type="entry name" value="REDOX-CYCLING DRUG-SENSING TRANSCRIPTIONAL ACTIVATOR SOXR"/>
    <property type="match status" value="1"/>
</dbReference>
<dbReference type="InterPro" id="IPR036244">
    <property type="entry name" value="TipA-like_antibiotic-bd"/>
</dbReference>
<gene>
    <name evidence="7" type="ORF">SAMN05421823_101409</name>
</gene>
<keyword evidence="5" id="KW-0175">Coiled coil</keyword>
<reference evidence="7 8" key="1">
    <citation type="submission" date="2016-10" db="EMBL/GenBank/DDBJ databases">
        <authorList>
            <person name="de Groot N.N."/>
        </authorList>
    </citation>
    <scope>NUCLEOTIDE SEQUENCE [LARGE SCALE GENOMIC DNA]</scope>
    <source>
        <strain evidence="7 8">DSM 25186</strain>
    </source>
</reference>
<dbReference type="EMBL" id="FNFO01000001">
    <property type="protein sequence ID" value="SDJ91470.1"/>
    <property type="molecule type" value="Genomic_DNA"/>
</dbReference>
<dbReference type="SUPFAM" id="SSF46955">
    <property type="entry name" value="Putative DNA-binding domain"/>
    <property type="match status" value="1"/>
</dbReference>
<dbReference type="AlphaFoldDB" id="A0A1G8XNW5"/>
<dbReference type="STRING" id="1075417.SAMN05421823_101409"/>
<evidence type="ECO:0000259" key="6">
    <source>
        <dbReference type="PROSITE" id="PS50937"/>
    </source>
</evidence>
<evidence type="ECO:0000256" key="4">
    <source>
        <dbReference type="ARBA" id="ARBA00023163"/>
    </source>
</evidence>
<dbReference type="Pfam" id="PF13411">
    <property type="entry name" value="MerR_1"/>
    <property type="match status" value="1"/>
</dbReference>
<dbReference type="GO" id="GO:0003677">
    <property type="term" value="F:DNA binding"/>
    <property type="evidence" value="ECO:0007669"/>
    <property type="project" value="UniProtKB-KW"/>
</dbReference>
<keyword evidence="8" id="KW-1185">Reference proteome</keyword>
<keyword evidence="2 7" id="KW-0238">DNA-binding</keyword>
<dbReference type="PROSITE" id="PS50937">
    <property type="entry name" value="HTH_MERR_2"/>
    <property type="match status" value="1"/>
</dbReference>
<evidence type="ECO:0000256" key="5">
    <source>
        <dbReference type="SAM" id="Coils"/>
    </source>
</evidence>
<protein>
    <submittedName>
        <fullName evidence="7">DNA-binding transcriptional regulator, MerR family</fullName>
    </submittedName>
</protein>
<evidence type="ECO:0000313" key="8">
    <source>
        <dbReference type="Proteomes" id="UP000198510"/>
    </source>
</evidence>
<dbReference type="CDD" id="cd01106">
    <property type="entry name" value="HTH_TipAL-Mta"/>
    <property type="match status" value="1"/>
</dbReference>
<evidence type="ECO:0000256" key="3">
    <source>
        <dbReference type="ARBA" id="ARBA00023159"/>
    </source>
</evidence>
<keyword evidence="3" id="KW-0010">Activator</keyword>
<dbReference type="Gene3D" id="1.10.490.50">
    <property type="entry name" value="Antibiotic binding domain of TipA-like multidrug resistance regulators"/>
    <property type="match status" value="1"/>
</dbReference>
<dbReference type="GO" id="GO:0003700">
    <property type="term" value="F:DNA-binding transcription factor activity"/>
    <property type="evidence" value="ECO:0007669"/>
    <property type="project" value="InterPro"/>
</dbReference>
<accession>A0A1G8XNW5</accession>
<feature type="domain" description="HTH merR-type" evidence="6">
    <location>
        <begin position="61"/>
        <end position="130"/>
    </location>
</feature>
<dbReference type="Pfam" id="PF07739">
    <property type="entry name" value="TipAS"/>
    <property type="match status" value="1"/>
</dbReference>
<proteinExistence type="predicted"/>
<evidence type="ECO:0000313" key="7">
    <source>
        <dbReference type="EMBL" id="SDJ91470.1"/>
    </source>
</evidence>
<evidence type="ECO:0000256" key="1">
    <source>
        <dbReference type="ARBA" id="ARBA00023015"/>
    </source>
</evidence>
<dbReference type="SUPFAM" id="SSF89082">
    <property type="entry name" value="Antibiotic binding domain of TipA-like multidrug resistance regulators"/>
    <property type="match status" value="1"/>
</dbReference>
<dbReference type="InterPro" id="IPR047057">
    <property type="entry name" value="MerR_fam"/>
</dbReference>